<evidence type="ECO:0000256" key="1">
    <source>
        <dbReference type="ARBA" id="ARBA00009023"/>
    </source>
</evidence>
<evidence type="ECO:0000256" key="3">
    <source>
        <dbReference type="ARBA" id="ARBA00022729"/>
    </source>
</evidence>
<dbReference type="PANTHER" id="PTHR33376:SF7">
    <property type="entry name" value="C4-DICARBOXYLATE-BINDING PROTEIN DCTB"/>
    <property type="match status" value="1"/>
</dbReference>
<evidence type="ECO:0000313" key="6">
    <source>
        <dbReference type="Proteomes" id="UP001574673"/>
    </source>
</evidence>
<evidence type="ECO:0000256" key="4">
    <source>
        <dbReference type="SAM" id="SignalP"/>
    </source>
</evidence>
<dbReference type="Proteomes" id="UP001574673">
    <property type="component" value="Unassembled WGS sequence"/>
</dbReference>
<reference evidence="6" key="1">
    <citation type="submission" date="2024-06" db="EMBL/GenBank/DDBJ databases">
        <title>Radixoralia hellwigii gen. nov., sp nov., isolated from a root canal in the human oral cavity.</title>
        <authorList>
            <person name="Bartsch S."/>
            <person name="Wittmer A."/>
            <person name="Schulz A.-K."/>
            <person name="Neumann-Schaal M."/>
            <person name="Wolf J."/>
            <person name="Gronow S."/>
            <person name="Tennert C."/>
            <person name="Haecker G."/>
            <person name="Cieplik F."/>
            <person name="Al-Ahmad A."/>
        </authorList>
    </citation>
    <scope>NUCLEOTIDE SEQUENCE [LARGE SCALE GENOMIC DNA]</scope>
    <source>
        <strain evidence="6">Wk13</strain>
    </source>
</reference>
<dbReference type="NCBIfam" id="NF037995">
    <property type="entry name" value="TRAP_S1"/>
    <property type="match status" value="1"/>
</dbReference>
<dbReference type="NCBIfam" id="TIGR00787">
    <property type="entry name" value="dctP"/>
    <property type="match status" value="1"/>
</dbReference>
<dbReference type="CDD" id="cd13679">
    <property type="entry name" value="PBP2_TRAP_YiaO_like"/>
    <property type="match status" value="1"/>
</dbReference>
<dbReference type="InterPro" id="IPR004682">
    <property type="entry name" value="TRAP_DctP"/>
</dbReference>
<dbReference type="InterPro" id="IPR018389">
    <property type="entry name" value="DctP_fam"/>
</dbReference>
<dbReference type="EMBL" id="JBEUWX010000002">
    <property type="protein sequence ID" value="MFA9949925.1"/>
    <property type="molecule type" value="Genomic_DNA"/>
</dbReference>
<dbReference type="RefSeq" id="WP_418891019.1">
    <property type="nucleotide sequence ID" value="NZ_JBEUWX010000002.1"/>
</dbReference>
<gene>
    <name evidence="5" type="ORF">ABCS64_06280</name>
</gene>
<comment type="caution">
    <text evidence="5">The sequence shown here is derived from an EMBL/GenBank/DDBJ whole genome shotgun (WGS) entry which is preliminary data.</text>
</comment>
<keyword evidence="6" id="KW-1185">Reference proteome</keyword>
<feature type="chain" id="PRO_5047380165" evidence="4">
    <location>
        <begin position="26"/>
        <end position="337"/>
    </location>
</feature>
<evidence type="ECO:0000313" key="5">
    <source>
        <dbReference type="EMBL" id="MFA9949925.1"/>
    </source>
</evidence>
<dbReference type="PIRSF" id="PIRSF006470">
    <property type="entry name" value="DctB"/>
    <property type="match status" value="1"/>
</dbReference>
<keyword evidence="2" id="KW-0813">Transport</keyword>
<sequence length="337" mass="38149">MMTRKRMVSTLLAFFFALFSSLSLAQFADRKIRISAGVPEENPVSVGVKKMQEVLNAKSGGKMKLTGYYSGILGGDNQAVQALRSGTQEMVITSSSPLAGMIKELGIFDLPFLFANEKEAYAVLDGPAGDYFNKRLEEFGLVNLAYWENGFRNLTNSKRPVGKLEDLDGLKIRVMQNNIFIDAFREWKANPVPMPKQELYTALEMRAVDGQENPYIDIETNKMFEVQKYLTTSRHAYTPWLILYSKPLWDKLSADEQAALREAAIAARKVQREANKTLDDKALVSLKRQGMVVSDLDKQEREKMMEKVKPVYEKNLATYNKEVSDLVFGELKKIRGN</sequence>
<dbReference type="Gene3D" id="3.40.190.170">
    <property type="entry name" value="Bacterial extracellular solute-binding protein, family 7"/>
    <property type="match status" value="1"/>
</dbReference>
<name>A0ABV4UFC7_9RHOO</name>
<keyword evidence="3 4" id="KW-0732">Signal</keyword>
<dbReference type="Pfam" id="PF03480">
    <property type="entry name" value="DctP"/>
    <property type="match status" value="1"/>
</dbReference>
<organism evidence="5 6">
    <name type="scientific">Dentiradicibacter hellwigii</name>
    <dbReference type="NCBI Taxonomy" id="3149053"/>
    <lineage>
        <taxon>Bacteria</taxon>
        <taxon>Pseudomonadati</taxon>
        <taxon>Pseudomonadota</taxon>
        <taxon>Betaproteobacteria</taxon>
        <taxon>Rhodocyclales</taxon>
        <taxon>Rhodocyclaceae</taxon>
        <taxon>Dentiradicibacter</taxon>
    </lineage>
</organism>
<comment type="similarity">
    <text evidence="1">Belongs to the bacterial solute-binding protein 7 family.</text>
</comment>
<dbReference type="PANTHER" id="PTHR33376">
    <property type="match status" value="1"/>
</dbReference>
<dbReference type="InterPro" id="IPR038404">
    <property type="entry name" value="TRAP_DctP_sf"/>
</dbReference>
<feature type="signal peptide" evidence="4">
    <location>
        <begin position="1"/>
        <end position="25"/>
    </location>
</feature>
<protein>
    <submittedName>
        <fullName evidence="5">TRAP transporter substrate-binding protein</fullName>
    </submittedName>
</protein>
<evidence type="ECO:0000256" key="2">
    <source>
        <dbReference type="ARBA" id="ARBA00022448"/>
    </source>
</evidence>
<proteinExistence type="inferred from homology"/>
<accession>A0ABV4UFC7</accession>